<dbReference type="Pfam" id="PF03995">
    <property type="entry name" value="Inhibitor_I36"/>
    <property type="match status" value="1"/>
</dbReference>
<dbReference type="EMBL" id="JAVFKY010000003">
    <property type="protein sequence ID" value="KAK5579922.1"/>
    <property type="molecule type" value="Genomic_DNA"/>
</dbReference>
<comment type="caution">
    <text evidence="2">The sequence shown here is derived from an EMBL/GenBank/DDBJ whole genome shotgun (WGS) entry which is preliminary data.</text>
</comment>
<evidence type="ECO:0000313" key="3">
    <source>
        <dbReference type="Proteomes" id="UP001344447"/>
    </source>
</evidence>
<reference evidence="2 3" key="1">
    <citation type="submission" date="2023-11" db="EMBL/GenBank/DDBJ databases">
        <title>Dfirmibasis_genome.</title>
        <authorList>
            <person name="Edelbroek B."/>
            <person name="Kjellin J."/>
            <person name="Jerlstrom-Hultqvist J."/>
            <person name="Soderbom F."/>
        </authorList>
    </citation>
    <scope>NUCLEOTIDE SEQUENCE [LARGE SCALE GENOMIC DNA]</scope>
    <source>
        <strain evidence="2 3">TNS-C-14</strain>
    </source>
</reference>
<gene>
    <name evidence="2" type="ORF">RB653_009611</name>
</gene>
<keyword evidence="3" id="KW-1185">Reference proteome</keyword>
<evidence type="ECO:0000313" key="2">
    <source>
        <dbReference type="EMBL" id="KAK5579922.1"/>
    </source>
</evidence>
<evidence type="ECO:0000256" key="1">
    <source>
        <dbReference type="SAM" id="SignalP"/>
    </source>
</evidence>
<dbReference type="AlphaFoldDB" id="A0AAN7YXI5"/>
<organism evidence="2 3">
    <name type="scientific">Dictyostelium firmibasis</name>
    <dbReference type="NCBI Taxonomy" id="79012"/>
    <lineage>
        <taxon>Eukaryota</taxon>
        <taxon>Amoebozoa</taxon>
        <taxon>Evosea</taxon>
        <taxon>Eumycetozoa</taxon>
        <taxon>Dictyostelia</taxon>
        <taxon>Dictyosteliales</taxon>
        <taxon>Dictyosteliaceae</taxon>
        <taxon>Dictyostelium</taxon>
    </lineage>
</organism>
<feature type="signal peptide" evidence="1">
    <location>
        <begin position="1"/>
        <end position="20"/>
    </location>
</feature>
<proteinExistence type="predicted"/>
<accession>A0AAN7YXI5</accession>
<feature type="chain" id="PRO_5043042190" evidence="1">
    <location>
        <begin position="21"/>
        <end position="108"/>
    </location>
</feature>
<sequence>MNFKSIIIVLTVVFFAYSLADDQNPSCQNGFICFWVGQNYTGDQWRWTPRMNYRDVPRQFHNNVGSYMAKTNACFKNWIPYLTFECNDGDSSDSFTFGKVIDGVSQEC</sequence>
<dbReference type="Proteomes" id="UP001344447">
    <property type="component" value="Unassembled WGS sequence"/>
</dbReference>
<keyword evidence="1" id="KW-0732">Signal</keyword>
<name>A0AAN7YXI5_9MYCE</name>
<protein>
    <submittedName>
        <fullName evidence="2">Uncharacterized protein</fullName>
    </submittedName>
</protein>